<name>U3UBF9_9POXV</name>
<dbReference type="RefSeq" id="YP_008658461.1">
    <property type="nucleotide sequence ID" value="NC_022563.1"/>
</dbReference>
<dbReference type="PIRSF" id="PIRSF015625">
    <property type="entry name" value="VAC_I1L"/>
    <property type="match status" value="1"/>
</dbReference>
<protein>
    <submittedName>
        <fullName evidence="4">Encapsidated DNA-binding protein</fullName>
    </submittedName>
</protein>
<dbReference type="KEGG" id="vg:18158427"/>
<organism evidence="4 5">
    <name type="scientific">Squirrelpox virus</name>
    <dbReference type="NCBI Taxonomy" id="240426"/>
    <lineage>
        <taxon>Viruses</taxon>
        <taxon>Varidnaviria</taxon>
        <taxon>Bamfordvirae</taxon>
        <taxon>Nucleocytoviricota</taxon>
        <taxon>Pokkesviricetes</taxon>
        <taxon>Chitovirales</taxon>
        <taxon>Poxviridae</taxon>
        <taxon>Chordopoxvirinae</taxon>
        <taxon>Sciuripoxvirus</taxon>
        <taxon>Sciuripoxvirus squirrelpox</taxon>
    </lineage>
</organism>
<evidence type="ECO:0000313" key="4">
    <source>
        <dbReference type="EMBL" id="CCD83219.1"/>
    </source>
</evidence>
<keyword evidence="2" id="KW-0946">Virion</keyword>
<comment type="subcellular location">
    <subcellularLocation>
        <location evidence="1">Virion</location>
    </subcellularLocation>
</comment>
<keyword evidence="3 4" id="KW-0238">DNA-binding</keyword>
<dbReference type="GO" id="GO:0003677">
    <property type="term" value="F:DNA binding"/>
    <property type="evidence" value="ECO:0007669"/>
    <property type="project" value="UniProtKB-KW"/>
</dbReference>
<reference evidence="4 5" key="1">
    <citation type="submission" date="2011-10" db="EMBL/GenBank/DDBJ databases">
        <authorList>
            <person name="Darby A."/>
        </authorList>
    </citation>
    <scope>NUCLEOTIDE SEQUENCE [LARGE SCALE GENOMIC DNA]</scope>
    <source>
        <strain evidence="4">Red squirrel UK</strain>
    </source>
</reference>
<evidence type="ECO:0000313" key="5">
    <source>
        <dbReference type="Proteomes" id="UP000144311"/>
    </source>
</evidence>
<gene>
    <name evidence="4" type="primary">I1L</name>
    <name evidence="4" type="ORF">SQPV_0360</name>
</gene>
<dbReference type="OrthoDB" id="6253at10239"/>
<evidence type="ECO:0000256" key="3">
    <source>
        <dbReference type="ARBA" id="ARBA00023125"/>
    </source>
</evidence>
<sequence>MASEFNDQLVLNSVSARALKAHLVARISEIVDEMVVRKCPGKKKLQAKRQELRIPVDLIQPEFVKRFGLCGYKNGVLVSLLSSLVENNFFPDGKLDPSGAEELILTDIERKIISMIPRESPLYIDSGDVKTLTARLRSSASEFEFRGETYRMTPDKIEDIINQMLVTDAIRVDEKSSSKDSVYVLDDELLDVLKSRLFRCPQVKDNCISRTRLYDYFSRVTKPDESRIYVILRDPCIARALGVESVTVGEFTYTKYTMLVNALSAHVDRYSKRFSDGFYESISEFVKDNEKVNISRVVEYLTVPNVTLSCS</sequence>
<proteinExistence type="predicted"/>
<evidence type="ECO:0000256" key="2">
    <source>
        <dbReference type="ARBA" id="ARBA00022844"/>
    </source>
</evidence>
<dbReference type="EMBL" id="HE601899">
    <property type="protein sequence ID" value="CCD83219.1"/>
    <property type="molecule type" value="Genomic_DNA"/>
</dbReference>
<evidence type="ECO:0000256" key="1">
    <source>
        <dbReference type="ARBA" id="ARBA00004328"/>
    </source>
</evidence>
<dbReference type="GeneID" id="18158427"/>
<dbReference type="Proteomes" id="UP000144311">
    <property type="component" value="Segment"/>
</dbReference>
<accession>U3UBF9</accession>
<dbReference type="Pfam" id="PF03289">
    <property type="entry name" value="Pox_I1"/>
    <property type="match status" value="1"/>
</dbReference>
<reference evidence="4 5" key="2">
    <citation type="submission" date="2013-10" db="EMBL/GenBank/DDBJ databases">
        <title>The genome of epidemic Squirrel Poxvirus reveals novel virulence genes.</title>
        <authorList>
            <person name="Darby A.C."/>
            <person name="McInnes C.J."/>
            <person name="Kjaer K.H."/>
            <person name="Wood A.R."/>
            <person name="Hughes M."/>
            <person name="Martensen P.M."/>
            <person name="Radford A.D."/>
            <person name="Hall N."/>
            <person name="Chantrey J."/>
        </authorList>
    </citation>
    <scope>NUCLEOTIDE SEQUENCE [LARGE SCALE GENOMIC DNA]</scope>
    <source>
        <strain evidence="4">Red squirrel UK</strain>
    </source>
</reference>
<keyword evidence="5" id="KW-1185">Reference proteome</keyword>
<dbReference type="InterPro" id="IPR004969">
    <property type="entry name" value="Poxvirus_I1"/>
</dbReference>
<dbReference type="GO" id="GO:0044423">
    <property type="term" value="C:virion component"/>
    <property type="evidence" value="ECO:0007669"/>
    <property type="project" value="UniProtKB-KW"/>
</dbReference>